<evidence type="ECO:0000313" key="2">
    <source>
        <dbReference type="EMBL" id="EJK53764.1"/>
    </source>
</evidence>
<dbReference type="Proteomes" id="UP000266841">
    <property type="component" value="Unassembled WGS sequence"/>
</dbReference>
<accession>K0RNF2</accession>
<evidence type="ECO:0000313" key="3">
    <source>
        <dbReference type="Proteomes" id="UP000266841"/>
    </source>
</evidence>
<feature type="compositionally biased region" description="Pro residues" evidence="1">
    <location>
        <begin position="108"/>
        <end position="120"/>
    </location>
</feature>
<proteinExistence type="predicted"/>
<comment type="caution">
    <text evidence="2">The sequence shown here is derived from an EMBL/GenBank/DDBJ whole genome shotgun (WGS) entry which is preliminary data.</text>
</comment>
<gene>
    <name evidence="2" type="ORF">THAOC_26723</name>
</gene>
<organism evidence="2 3">
    <name type="scientific">Thalassiosira oceanica</name>
    <name type="common">Marine diatom</name>
    <dbReference type="NCBI Taxonomy" id="159749"/>
    <lineage>
        <taxon>Eukaryota</taxon>
        <taxon>Sar</taxon>
        <taxon>Stramenopiles</taxon>
        <taxon>Ochrophyta</taxon>
        <taxon>Bacillariophyta</taxon>
        <taxon>Coscinodiscophyceae</taxon>
        <taxon>Thalassiosirophycidae</taxon>
        <taxon>Thalassiosirales</taxon>
        <taxon>Thalassiosiraceae</taxon>
        <taxon>Thalassiosira</taxon>
    </lineage>
</organism>
<dbReference type="AlphaFoldDB" id="K0RNF2"/>
<sequence length="140" mass="15469">MTSTDTGVELACAYGDVLKRVLTRIWNLRISHPDKEIVLHTSDVKSCFRQLKHHPSVAGAFSYILGDFLFIPVCPGFRSGLQPAKLGGHPPLSRAPGRTAVPRQDPPRQAPPIPRPPSFRAPPRRDGGESRPGYARFDQH</sequence>
<feature type="region of interest" description="Disordered" evidence="1">
    <location>
        <begin position="82"/>
        <end position="140"/>
    </location>
</feature>
<name>K0RNF2_THAOC</name>
<evidence type="ECO:0000256" key="1">
    <source>
        <dbReference type="SAM" id="MobiDB-lite"/>
    </source>
</evidence>
<dbReference type="EMBL" id="AGNL01037063">
    <property type="protein sequence ID" value="EJK53764.1"/>
    <property type="molecule type" value="Genomic_DNA"/>
</dbReference>
<feature type="non-terminal residue" evidence="2">
    <location>
        <position position="140"/>
    </location>
</feature>
<reference evidence="2 3" key="1">
    <citation type="journal article" date="2012" name="Genome Biol.">
        <title>Genome and low-iron response of an oceanic diatom adapted to chronic iron limitation.</title>
        <authorList>
            <person name="Lommer M."/>
            <person name="Specht M."/>
            <person name="Roy A.S."/>
            <person name="Kraemer L."/>
            <person name="Andreson R."/>
            <person name="Gutowska M.A."/>
            <person name="Wolf J."/>
            <person name="Bergner S.V."/>
            <person name="Schilhabel M.B."/>
            <person name="Klostermeier U.C."/>
            <person name="Beiko R.G."/>
            <person name="Rosenstiel P."/>
            <person name="Hippler M."/>
            <person name="Laroche J."/>
        </authorList>
    </citation>
    <scope>NUCLEOTIDE SEQUENCE [LARGE SCALE GENOMIC DNA]</scope>
    <source>
        <strain evidence="2 3">CCMP1005</strain>
    </source>
</reference>
<keyword evidence="3" id="KW-1185">Reference proteome</keyword>
<protein>
    <submittedName>
        <fullName evidence="2">Uncharacterized protein</fullName>
    </submittedName>
</protein>